<reference evidence="1" key="1">
    <citation type="submission" date="2023-03" db="EMBL/GenBank/DDBJ databases">
        <title>Massive genome expansion in bonnet fungi (Mycena s.s.) driven by repeated elements and novel gene families across ecological guilds.</title>
        <authorList>
            <consortium name="Lawrence Berkeley National Laboratory"/>
            <person name="Harder C.B."/>
            <person name="Miyauchi S."/>
            <person name="Viragh M."/>
            <person name="Kuo A."/>
            <person name="Thoen E."/>
            <person name="Andreopoulos B."/>
            <person name="Lu D."/>
            <person name="Skrede I."/>
            <person name="Drula E."/>
            <person name="Henrissat B."/>
            <person name="Morin E."/>
            <person name="Kohler A."/>
            <person name="Barry K."/>
            <person name="LaButti K."/>
            <person name="Morin E."/>
            <person name="Salamov A."/>
            <person name="Lipzen A."/>
            <person name="Mereny Z."/>
            <person name="Hegedus B."/>
            <person name="Baldrian P."/>
            <person name="Stursova M."/>
            <person name="Weitz H."/>
            <person name="Taylor A."/>
            <person name="Grigoriev I.V."/>
            <person name="Nagy L.G."/>
            <person name="Martin F."/>
            <person name="Kauserud H."/>
        </authorList>
    </citation>
    <scope>NUCLEOTIDE SEQUENCE</scope>
    <source>
        <strain evidence="1">CBHHK067</strain>
    </source>
</reference>
<protein>
    <submittedName>
        <fullName evidence="1">Uncharacterized protein</fullName>
    </submittedName>
</protein>
<gene>
    <name evidence="1" type="ORF">B0H17DRAFT_1206536</name>
</gene>
<keyword evidence="2" id="KW-1185">Reference proteome</keyword>
<evidence type="ECO:0000313" key="2">
    <source>
        <dbReference type="Proteomes" id="UP001221757"/>
    </source>
</evidence>
<dbReference type="Proteomes" id="UP001221757">
    <property type="component" value="Unassembled WGS sequence"/>
</dbReference>
<sequence>MLGLRLSGGLTLLKAKYGAQSAIKFFDSCRFSVMGGDDVFKLNMAARADGAVTVGYLVFIDAMRKCKLMLQQLRIQSGSAIDSRDSPKNRVVSFAPSKNTLVYIFGPAGGASVRYDNQTQIFRADYDIKCPFWKYTFSEDSAEIFIRATLSFAFSSQFEFQSAEITVSSNAELTLNAAGVLRVIRRALDVFPNNTPPCAEFPNKPCAV</sequence>
<evidence type="ECO:0000313" key="1">
    <source>
        <dbReference type="EMBL" id="KAJ7678761.1"/>
    </source>
</evidence>
<proteinExistence type="predicted"/>
<dbReference type="EMBL" id="JARKIE010000131">
    <property type="protein sequence ID" value="KAJ7678761.1"/>
    <property type="molecule type" value="Genomic_DNA"/>
</dbReference>
<dbReference type="AlphaFoldDB" id="A0AAD7GDC3"/>
<comment type="caution">
    <text evidence="1">The sequence shown here is derived from an EMBL/GenBank/DDBJ whole genome shotgun (WGS) entry which is preliminary data.</text>
</comment>
<name>A0AAD7GDC3_MYCRO</name>
<organism evidence="1 2">
    <name type="scientific">Mycena rosella</name>
    <name type="common">Pink bonnet</name>
    <name type="synonym">Agaricus rosellus</name>
    <dbReference type="NCBI Taxonomy" id="1033263"/>
    <lineage>
        <taxon>Eukaryota</taxon>
        <taxon>Fungi</taxon>
        <taxon>Dikarya</taxon>
        <taxon>Basidiomycota</taxon>
        <taxon>Agaricomycotina</taxon>
        <taxon>Agaricomycetes</taxon>
        <taxon>Agaricomycetidae</taxon>
        <taxon>Agaricales</taxon>
        <taxon>Marasmiineae</taxon>
        <taxon>Mycenaceae</taxon>
        <taxon>Mycena</taxon>
    </lineage>
</organism>
<accession>A0AAD7GDC3</accession>